<dbReference type="InterPro" id="IPR050361">
    <property type="entry name" value="MPP/UQCRC_Complex"/>
</dbReference>
<feature type="domain" description="Peptidase M16 N-terminal" evidence="4">
    <location>
        <begin position="521"/>
        <end position="631"/>
    </location>
</feature>
<dbReference type="PANTHER" id="PTHR11851:SF49">
    <property type="entry name" value="MITOCHONDRIAL-PROCESSING PEPTIDASE SUBUNIT ALPHA"/>
    <property type="match status" value="1"/>
</dbReference>
<feature type="domain" description="Peptidase M16 C-terminal" evidence="5">
    <location>
        <begin position="211"/>
        <end position="390"/>
    </location>
</feature>
<dbReference type="GO" id="GO:0008237">
    <property type="term" value="F:metallopeptidase activity"/>
    <property type="evidence" value="ECO:0007669"/>
    <property type="project" value="UniProtKB-KW"/>
</dbReference>
<feature type="domain" description="Peptidase M16 N-terminal" evidence="4">
    <location>
        <begin position="56"/>
        <end position="171"/>
    </location>
</feature>
<dbReference type="Proteomes" id="UP000217311">
    <property type="component" value="Chromosome"/>
</dbReference>
<dbReference type="AlphaFoldDB" id="A0A290MV72"/>
<dbReference type="GO" id="GO:0046872">
    <property type="term" value="F:metal ion binding"/>
    <property type="evidence" value="ECO:0007669"/>
    <property type="project" value="InterPro"/>
</dbReference>
<dbReference type="EMBL" id="CP023315">
    <property type="protein sequence ID" value="ATC33772.1"/>
    <property type="molecule type" value="Genomic_DNA"/>
</dbReference>
<dbReference type="InterPro" id="IPR011765">
    <property type="entry name" value="Pept_M16_N"/>
</dbReference>
<keyword evidence="2" id="KW-0645">Protease</keyword>
<evidence type="ECO:0000256" key="2">
    <source>
        <dbReference type="ARBA" id="ARBA00023049"/>
    </source>
</evidence>
<dbReference type="SUPFAM" id="SSF63411">
    <property type="entry name" value="LuxS/MPP-like metallohydrolase"/>
    <property type="match status" value="4"/>
</dbReference>
<dbReference type="InterPro" id="IPR007863">
    <property type="entry name" value="Peptidase_M16_C"/>
</dbReference>
<reference evidence="7" key="1">
    <citation type="submission" date="2017-09" db="EMBL/GenBank/DDBJ databases">
        <title>Genome evolution observed in wild isolates of Caulobacter crescentus.</title>
        <authorList>
            <person name="Ely B."/>
            <person name="Wilson K."/>
            <person name="Scott D."/>
        </authorList>
    </citation>
    <scope>NUCLEOTIDE SEQUENCE [LARGE SCALE GENOMIC DNA]</scope>
    <source>
        <strain evidence="7">CB13b1a</strain>
    </source>
</reference>
<dbReference type="PANTHER" id="PTHR11851">
    <property type="entry name" value="METALLOPROTEASE"/>
    <property type="match status" value="1"/>
</dbReference>
<name>A0A290MV72_CAUVI</name>
<keyword evidence="2" id="KW-0378">Hydrolase</keyword>
<keyword evidence="2" id="KW-0482">Metalloprotease</keyword>
<evidence type="ECO:0000259" key="5">
    <source>
        <dbReference type="Pfam" id="PF05193"/>
    </source>
</evidence>
<dbReference type="Pfam" id="PF05193">
    <property type="entry name" value="Peptidase_M16_C"/>
    <property type="match status" value="2"/>
</dbReference>
<feature type="domain" description="Peptidase M16 C-terminal" evidence="5">
    <location>
        <begin position="672"/>
        <end position="848"/>
    </location>
</feature>
<evidence type="ECO:0000313" key="6">
    <source>
        <dbReference type="EMBL" id="ATC33772.1"/>
    </source>
</evidence>
<dbReference type="Pfam" id="PF00675">
    <property type="entry name" value="Peptidase_M16"/>
    <property type="match status" value="2"/>
</dbReference>
<accession>A0A290MV72</accession>
<organism evidence="6 7">
    <name type="scientific">Caulobacter vibrioides</name>
    <name type="common">Caulobacter crescentus</name>
    <dbReference type="NCBI Taxonomy" id="155892"/>
    <lineage>
        <taxon>Bacteria</taxon>
        <taxon>Pseudomonadati</taxon>
        <taxon>Pseudomonadota</taxon>
        <taxon>Alphaproteobacteria</taxon>
        <taxon>Caulobacterales</taxon>
        <taxon>Caulobacteraceae</taxon>
        <taxon>Caulobacter</taxon>
    </lineage>
</organism>
<evidence type="ECO:0000313" key="7">
    <source>
        <dbReference type="Proteomes" id="UP000217311"/>
    </source>
</evidence>
<evidence type="ECO:0000256" key="1">
    <source>
        <dbReference type="ARBA" id="ARBA00007261"/>
    </source>
</evidence>
<evidence type="ECO:0000256" key="3">
    <source>
        <dbReference type="SAM" id="SignalP"/>
    </source>
</evidence>
<comment type="similarity">
    <text evidence="1">Belongs to the peptidase M16 family.</text>
</comment>
<sequence length="948" mass="99008">MIRTAKLALVAAALSTTALSPLALAAPAQAQPAATATIAVPPIAYQQRVLANGMKVFTSRDTSTPNVSVQVWYGVGSKDDPQGRSGFAHLFEHLMFKATRNMPNETVDRLTEDVGGFNNASTWDDFTNYYEVVPANHLERLIWAEADRLKSLVIDETVFASERDVVKEELRQRVLADPYGRFFALSIPQQSFAAHPYQRPGIGSIEELDAATVDDVRAFHRTYYRPDNASLIVVGNFDQAKLDAMIDKYFGSLSTPGGTIPKVTAVEPARTGPKTVNTYGPNVPLPALAITWLAPAAADKDAPALAVLDAILTAGKSSRLYDSLVYDQKIAQSVFSSAPNNAQPGLFYVGAIMAGGKTVAQGEAALRAQVARVRDGLVTPAELAEAKAGLLADAVRRREEIDGRGFAIGYALQTEGDAAAANSSLAKLQAVSAADIQRVARQYLADDRRTVINYLPEKDRPAGEKDVTPPIPKVASVKYDGPITTLAPEAEREKIPAVAAPIAAVLPTPAEKTLANGLRVIVAKSSELPLITSTLTVKGGASSDPAGLAGTSSLTSELLTEGTATRSATQVARETEALGANLSAGSGWEAASLTLSVTANNAGPAMAIMADVAQNPAFKAEELDRVRAETLDGLSVAYQRPGSLASFATSPVLYAGSAYGHVAGGTPGSLPKIKREDLAKTHAAYWRPDNAVLIVTGNLSPEAGFALAEKAFGGWKKPATPPPAPPAAPTGYQPRNVVIDLPGTGQAAVVLAKPAITRADPSYYQGVVANTVLGVGFSSRLNQEIRIKRGLSYGAGSSLTPQGQFGGFSARVQTKNPSAGEVISLTRAELSRLGNEPASVGELAARKSVLVGGFGRDLGTSEGLAGILGNLAVYGVPLTEIQTYAAKVEAVTPEQVQAFAKAKLDPAQMSVIVAGDAKAMGADLAKAAPNATVIPAAKLDLDAPGLSQ</sequence>
<keyword evidence="3" id="KW-0732">Signal</keyword>
<proteinExistence type="inferred from homology"/>
<dbReference type="Gene3D" id="3.30.830.10">
    <property type="entry name" value="Metalloenzyme, LuxS/M16 peptidase-like"/>
    <property type="match status" value="4"/>
</dbReference>
<dbReference type="RefSeq" id="WP_096053137.1">
    <property type="nucleotide sequence ID" value="NZ_CP023315.3"/>
</dbReference>
<evidence type="ECO:0000259" key="4">
    <source>
        <dbReference type="Pfam" id="PF00675"/>
    </source>
</evidence>
<protein>
    <submittedName>
        <fullName evidence="6">Insulinase family protein</fullName>
    </submittedName>
</protein>
<gene>
    <name evidence="6" type="ORF">CA606_16325</name>
</gene>
<dbReference type="InterPro" id="IPR011249">
    <property type="entry name" value="Metalloenz_LuxS/M16"/>
</dbReference>
<feature type="signal peptide" evidence="3">
    <location>
        <begin position="1"/>
        <end position="25"/>
    </location>
</feature>
<feature type="chain" id="PRO_5012380468" evidence="3">
    <location>
        <begin position="26"/>
        <end position="948"/>
    </location>
</feature>